<sequence length="335" mass="37523">MLSPDLTLLHIVFISVSLLGGMLAIYFWIKVYKDTKRGSVAWLLLALTAIFLITTAIFPALAVGNTDQNVVETILLFLGFWSAVYTSIFAAAGFLMFRAFKTVPRQDLGNFLIEGMVFRKSEGKQADDDASTAESIAGLLKWSTLIEYTPRTRYEDSVIEMCLRFYGETMNVVLVSTEPRTSIYKERLGELLDIGAMKFIELSGTEDKLVEKDGIIILPARELDSFFDLTGKLPAGCALIFEPLSHMLLAEGEDRTYSFTSKMAEQFTSKEIVFVGMINSLAHQKEVVSRFEGLFVNIAEESENSIKIVKGGKDEFIRFYAGKSFFLETEMINKA</sequence>
<reference evidence="3" key="1">
    <citation type="submission" date="2012-02" db="EMBL/GenBank/DDBJ databases">
        <title>Complete sequence of chromosome of Methanomethylovorans hollandica DSM 15978.</title>
        <authorList>
            <person name="Lucas S."/>
            <person name="Copeland A."/>
            <person name="Lapidus A."/>
            <person name="Glavina del Rio T."/>
            <person name="Dalin E."/>
            <person name="Tice H."/>
            <person name="Bruce D."/>
            <person name="Goodwin L."/>
            <person name="Pitluck S."/>
            <person name="Peters L."/>
            <person name="Mikhailova N."/>
            <person name="Held B."/>
            <person name="Kyrpides N."/>
            <person name="Mavromatis K."/>
            <person name="Ivanova N."/>
            <person name="Brettin T."/>
            <person name="Detter J.C."/>
            <person name="Han C."/>
            <person name="Larimer F."/>
            <person name="Land M."/>
            <person name="Hauser L."/>
            <person name="Markowitz V."/>
            <person name="Cheng J.-F."/>
            <person name="Hugenholtz P."/>
            <person name="Woyke T."/>
            <person name="Wu D."/>
            <person name="Spring S."/>
            <person name="Schroeder M."/>
            <person name="Brambilla E."/>
            <person name="Klenk H.-P."/>
            <person name="Eisen J.A."/>
        </authorList>
    </citation>
    <scope>NUCLEOTIDE SEQUENCE [LARGE SCALE GENOMIC DNA]</scope>
    <source>
        <strain evidence="3">DSM 15978 / NBRC 107637 / DMS1</strain>
    </source>
</reference>
<dbReference type="EMBL" id="CP003362">
    <property type="protein sequence ID" value="AGB49643.1"/>
    <property type="molecule type" value="Genomic_DNA"/>
</dbReference>
<dbReference type="Proteomes" id="UP000010866">
    <property type="component" value="Chromosome"/>
</dbReference>
<keyword evidence="1" id="KW-0812">Transmembrane</keyword>
<gene>
    <name evidence="2" type="ordered locus">Metho_1436</name>
</gene>
<name>L0KZW4_METHD</name>
<dbReference type="HOGENOM" id="CLU_827973_0_0_2"/>
<dbReference type="OrthoDB" id="103426at2157"/>
<evidence type="ECO:0000313" key="3">
    <source>
        <dbReference type="Proteomes" id="UP000010866"/>
    </source>
</evidence>
<accession>L0KZW4</accession>
<evidence type="ECO:0000313" key="2">
    <source>
        <dbReference type="EMBL" id="AGB49643.1"/>
    </source>
</evidence>
<keyword evidence="1" id="KW-1133">Transmembrane helix</keyword>
<protein>
    <recommendedName>
        <fullName evidence="4">DUF3795 domain-containing protein</fullName>
    </recommendedName>
</protein>
<evidence type="ECO:0000256" key="1">
    <source>
        <dbReference type="SAM" id="Phobius"/>
    </source>
</evidence>
<feature type="transmembrane region" description="Helical" evidence="1">
    <location>
        <begin position="74"/>
        <end position="97"/>
    </location>
</feature>
<organism evidence="2 3">
    <name type="scientific">Methanomethylovorans hollandica (strain DSM 15978 / NBRC 107637 / DMS1)</name>
    <dbReference type="NCBI Taxonomy" id="867904"/>
    <lineage>
        <taxon>Archaea</taxon>
        <taxon>Methanobacteriati</taxon>
        <taxon>Methanobacteriota</taxon>
        <taxon>Stenosarchaea group</taxon>
        <taxon>Methanomicrobia</taxon>
        <taxon>Methanosarcinales</taxon>
        <taxon>Methanosarcinaceae</taxon>
        <taxon>Methanomethylovorans</taxon>
    </lineage>
</organism>
<proteinExistence type="predicted"/>
<keyword evidence="1" id="KW-0472">Membrane</keyword>
<feature type="transmembrane region" description="Helical" evidence="1">
    <location>
        <begin position="41"/>
        <end position="62"/>
    </location>
</feature>
<dbReference type="KEGG" id="mhz:Metho_1436"/>
<evidence type="ECO:0008006" key="4">
    <source>
        <dbReference type="Google" id="ProtNLM"/>
    </source>
</evidence>
<dbReference type="AlphaFoldDB" id="L0KZW4"/>
<feature type="transmembrane region" description="Helical" evidence="1">
    <location>
        <begin position="6"/>
        <end position="29"/>
    </location>
</feature>
<dbReference type="STRING" id="867904.Metho_1436"/>
<keyword evidence="3" id="KW-1185">Reference proteome</keyword>